<evidence type="ECO:0000259" key="5">
    <source>
        <dbReference type="PROSITE" id="PS51115"/>
    </source>
</evidence>
<name>A0A286GIH3_9BACT</name>
<evidence type="ECO:0000313" key="7">
    <source>
        <dbReference type="Proteomes" id="UP000219452"/>
    </source>
</evidence>
<dbReference type="PROSITE" id="PS51115">
    <property type="entry name" value="LAMININ_IVA"/>
    <property type="match status" value="1"/>
</dbReference>
<proteinExistence type="predicted"/>
<dbReference type="AlphaFoldDB" id="A0A286GIH3"/>
<dbReference type="Pfam" id="PF00052">
    <property type="entry name" value="Laminin_B"/>
    <property type="match status" value="1"/>
</dbReference>
<dbReference type="Proteomes" id="UP000219452">
    <property type="component" value="Unassembled WGS sequence"/>
</dbReference>
<keyword evidence="3" id="KW-1015">Disulfide bond</keyword>
<dbReference type="EMBL" id="OCNH01000004">
    <property type="protein sequence ID" value="SOD95335.1"/>
    <property type="molecule type" value="Genomic_DNA"/>
</dbReference>
<evidence type="ECO:0000256" key="2">
    <source>
        <dbReference type="ARBA" id="ARBA00022737"/>
    </source>
</evidence>
<keyword evidence="4" id="KW-0325">Glycoprotein</keyword>
<keyword evidence="7" id="KW-1185">Reference proteome</keyword>
<sequence length="199" mass="21898">MSSRTGRPTVYTLAVSIGILSILLVNCAQLSEQSLILSDVDNFDVNDQGWHVSEVAESTIPNYSPRGGNPNGYIFAIDRLEAAWYFVASPGFTQKVQKGYGKVLRFDLMQSSVANQYDTDDVILTDGKDKLTFNTSYNPGTTWTSYTIPLDEFSGWEINHKKATKADIERVLSKLTEVRIRGEFVGGADTGGLDNASIL</sequence>
<dbReference type="InterPro" id="IPR000034">
    <property type="entry name" value="Laminin_IV"/>
</dbReference>
<keyword evidence="1" id="KW-0732">Signal</keyword>
<organism evidence="6 7">
    <name type="scientific">Spirosoma fluviale</name>
    <dbReference type="NCBI Taxonomy" id="1597977"/>
    <lineage>
        <taxon>Bacteria</taxon>
        <taxon>Pseudomonadati</taxon>
        <taxon>Bacteroidota</taxon>
        <taxon>Cytophagia</taxon>
        <taxon>Cytophagales</taxon>
        <taxon>Cytophagaceae</taxon>
        <taxon>Spirosoma</taxon>
    </lineage>
</organism>
<reference evidence="7" key="1">
    <citation type="submission" date="2017-09" db="EMBL/GenBank/DDBJ databases">
        <authorList>
            <person name="Varghese N."/>
            <person name="Submissions S."/>
        </authorList>
    </citation>
    <scope>NUCLEOTIDE SEQUENCE [LARGE SCALE GENOMIC DNA]</scope>
    <source>
        <strain evidence="7">DSM 29961</strain>
    </source>
</reference>
<accession>A0A286GIH3</accession>
<feature type="domain" description="Laminin IV type A" evidence="5">
    <location>
        <begin position="45"/>
        <end position="199"/>
    </location>
</feature>
<evidence type="ECO:0000313" key="6">
    <source>
        <dbReference type="EMBL" id="SOD95335.1"/>
    </source>
</evidence>
<protein>
    <submittedName>
        <fullName evidence="6">Laminin B (Domain IV)</fullName>
    </submittedName>
</protein>
<keyword evidence="2" id="KW-0677">Repeat</keyword>
<evidence type="ECO:0000256" key="4">
    <source>
        <dbReference type="ARBA" id="ARBA00023180"/>
    </source>
</evidence>
<gene>
    <name evidence="6" type="ORF">SAMN06269250_4822</name>
</gene>
<dbReference type="OrthoDB" id="960694at2"/>
<evidence type="ECO:0000256" key="3">
    <source>
        <dbReference type="ARBA" id="ARBA00023157"/>
    </source>
</evidence>
<dbReference type="RefSeq" id="WP_097129134.1">
    <property type="nucleotide sequence ID" value="NZ_OCNH01000004.1"/>
</dbReference>
<evidence type="ECO:0000256" key="1">
    <source>
        <dbReference type="ARBA" id="ARBA00022729"/>
    </source>
</evidence>